<protein>
    <submittedName>
        <fullName evidence="2">Uncharacterized protein</fullName>
    </submittedName>
</protein>
<feature type="compositionally biased region" description="Low complexity" evidence="1">
    <location>
        <begin position="96"/>
        <end position="108"/>
    </location>
</feature>
<gene>
    <name evidence="2" type="ORF">CSUI_010392</name>
</gene>
<feature type="compositionally biased region" description="Low complexity" evidence="1">
    <location>
        <begin position="1300"/>
        <end position="1313"/>
    </location>
</feature>
<feature type="compositionally biased region" description="Basic and acidic residues" evidence="1">
    <location>
        <begin position="1320"/>
        <end position="1340"/>
    </location>
</feature>
<accession>A0A2C6KHI5</accession>
<sequence length="1588" mass="179978">MLRDTEIDLFTQMQKSFSLVEMSSTVQGGFEDSGVPTVGGLGRWAVTHVHASLMEKIWLVLRTVHALFSSLPPLHFADLVAEIVTGSTPGKTYRTSPSPSSSSCSPSSLPQHPQEGRRSSTFFSRPSSLQGQKDMQRSAAPAIPTRSQSRGIGGALSATETLIKMKNEKFLELSRLDPLRARALLLNERVIEAQRRNRKLARVRVLRDQARFVDYERLFSFRSLSLRPFDLEDIFVDHEEGKEDIEEEEREGKKKNAREEEEENRRTLGEKTSTAPTHGGVYTAPPQISSSHARHRQTSCRSLASSSSSLSSSAWRLRACLLADMKGGEEKVLEIHKLVNGFIGIDELFTAPVNSETDENDLYSGRFYSLAFLIEAGVKELLREVDTDYHTPWDAELLLDLIAWIFAYEVTYFKGVNRLRLLQKQRQKLSSSQSRMKEESSFSTISSSSQEKNSGVMSGSRSLIREASSIILLDRIDMIFCLQGFETALIQQFITDSLHKAVKIQDLSRKSRPMLRTALQCMRQLLRLLQVHIHSKKEDIVEAVKAQLSSWIGRGIIGEVAYVMKCYKASSFEPEVFLYALEISLVYIQLIQAFGGEIEVLGLGKNGLRMASRKKDPKMVGRSAGDDLMGGDDEELPHNFPLHGDGTEGGGSWSRKVTVDDVVREFMKGEIISQCMHLLSNFLMNPVAINSALISFFEYVLQYKNKRPENICLFFDLSYFLIFQQVLNTPPQSRCDPRFSWIIDFSESIVEAFFCLWGGEEEEEGLLRRDHGSIGRESLSSPSKAGDENKETRSSVGDMGTCHLSAELTKERKRGGEEEQGRTYREANAFLPIELLFSKKKSTYTGRGGEGGGVLDFFSPVSDGSLLSVYTNYEEGSDAKVLQHMNRQVLEKGFSNPIDAVGDCRRELEEQYGGYRGGGGGRATKFDPHEDEILLREYMIYRDINHWDRYIATTLGKTAKAVRKRLQQIYLSHPERLPPDFSSSSRDFVDEEEDDDDDERDPGLVSSPSKHRSSSLSGSERDESDPTISSSSLRPTDFFSSFSSPLYAPREALSSLPPLLRAVVAFWGLCLRRKACKGVVSSSYDGYEEVEEDHENLGYINQQVKLFLEGLTKNFQDACRLRQVMMCEEEEEGQPPRRSLGIMKEDVTVEDTTDAKEISLDLLDGEEFAHLMHAMGAEKKKWRERKEGQHQEEEEESEGATVWIISSSVPQEVLEASVRRLHELSQLQKEEIEEMASECIHKALEEKRKKDRRNKEKQRRIPRRPFVFNSAALAEALLNFRLHLQKYLEEKEEEKKEETSSSSSFASHSSSAKDPLFYQDGEKRSEEKGEEGTSHNKLFHDSSSSSCDLRRSKEDKEEDQEGKKKIMSGGGEGMEEEEEEEEEEASSSFSSVERGVMDDLLKIFKDASDRLPFEREERRKEKETRDKDVKGGQEEDEEEMKKQKKSHGGADAKGGREEEEEEGLCLKIEDLSWFDQQGEAEQRKEDKENKRRRERKIDGNLVESKAFRRLLVAMGCFRDSLRQGGEVDQQLKADREGEEEEGEKTEGKRRSSSSSTSILRWQIPLDVDDEIFADRVAALGNFLTKDVD</sequence>
<feature type="region of interest" description="Disordered" evidence="1">
    <location>
        <begin position="1476"/>
        <end position="1496"/>
    </location>
</feature>
<feature type="compositionally biased region" description="Basic and acidic residues" evidence="1">
    <location>
        <begin position="1180"/>
        <end position="1191"/>
    </location>
</feature>
<feature type="compositionally biased region" description="Low complexity" evidence="1">
    <location>
        <begin position="119"/>
        <end position="128"/>
    </location>
</feature>
<feature type="compositionally biased region" description="Basic and acidic residues" evidence="1">
    <location>
        <begin position="250"/>
        <end position="269"/>
    </location>
</feature>
<feature type="region of interest" description="Disordered" evidence="1">
    <location>
        <begin position="432"/>
        <end position="457"/>
    </location>
</feature>
<proteinExistence type="predicted"/>
<evidence type="ECO:0000313" key="2">
    <source>
        <dbReference type="EMBL" id="PHJ15796.1"/>
    </source>
</evidence>
<dbReference type="EMBL" id="MIGC01007309">
    <property type="protein sequence ID" value="PHJ15796.1"/>
    <property type="molecule type" value="Genomic_DNA"/>
</dbReference>
<evidence type="ECO:0000256" key="1">
    <source>
        <dbReference type="SAM" id="MobiDB-lite"/>
    </source>
</evidence>
<reference evidence="2 3" key="1">
    <citation type="journal article" date="2017" name="Int. J. Parasitol.">
        <title>The genome of the protozoan parasite Cystoisospora suis and a reverse vaccinology approach to identify vaccine candidates.</title>
        <authorList>
            <person name="Palmieri N."/>
            <person name="Shrestha A."/>
            <person name="Ruttkowski B."/>
            <person name="Beck T."/>
            <person name="Vogl C."/>
            <person name="Tomley F."/>
            <person name="Blake D.P."/>
            <person name="Joachim A."/>
        </authorList>
    </citation>
    <scope>NUCLEOTIDE SEQUENCE [LARGE SCALE GENOMIC DNA]</scope>
    <source>
        <strain evidence="2 3">Wien I</strain>
    </source>
</reference>
<feature type="region of interest" description="Disordered" evidence="1">
    <location>
        <begin position="241"/>
        <end position="297"/>
    </location>
</feature>
<dbReference type="RefSeq" id="XP_067917528.1">
    <property type="nucleotide sequence ID" value="XM_068070496.1"/>
</dbReference>
<feature type="non-terminal residue" evidence="2">
    <location>
        <position position="1588"/>
    </location>
</feature>
<dbReference type="VEuPathDB" id="ToxoDB:CSUI_010392"/>
<feature type="region of interest" description="Disordered" evidence="1">
    <location>
        <begin position="975"/>
        <end position="1032"/>
    </location>
</feature>
<dbReference type="Proteomes" id="UP000221165">
    <property type="component" value="Unassembled WGS sequence"/>
</dbReference>
<feature type="compositionally biased region" description="Basic and acidic residues" evidence="1">
    <location>
        <begin position="1480"/>
        <end position="1496"/>
    </location>
</feature>
<feature type="region of interest" description="Disordered" evidence="1">
    <location>
        <begin position="1180"/>
        <end position="1199"/>
    </location>
</feature>
<dbReference type="GeneID" id="94433707"/>
<feature type="region of interest" description="Disordered" evidence="1">
    <location>
        <begin position="1291"/>
        <end position="1463"/>
    </location>
</feature>
<feature type="region of interest" description="Disordered" evidence="1">
    <location>
        <begin position="767"/>
        <end position="798"/>
    </location>
</feature>
<evidence type="ECO:0000313" key="3">
    <source>
        <dbReference type="Proteomes" id="UP000221165"/>
    </source>
</evidence>
<keyword evidence="3" id="KW-1185">Reference proteome</keyword>
<feature type="compositionally biased region" description="Basic and acidic residues" evidence="1">
    <location>
        <begin position="1395"/>
        <end position="1433"/>
    </location>
</feature>
<feature type="compositionally biased region" description="Acidic residues" evidence="1">
    <location>
        <begin position="1373"/>
        <end position="1385"/>
    </location>
</feature>
<organism evidence="2 3">
    <name type="scientific">Cystoisospora suis</name>
    <dbReference type="NCBI Taxonomy" id="483139"/>
    <lineage>
        <taxon>Eukaryota</taxon>
        <taxon>Sar</taxon>
        <taxon>Alveolata</taxon>
        <taxon>Apicomplexa</taxon>
        <taxon>Conoidasida</taxon>
        <taxon>Coccidia</taxon>
        <taxon>Eucoccidiorida</taxon>
        <taxon>Eimeriorina</taxon>
        <taxon>Sarcocystidae</taxon>
        <taxon>Cystoisospora</taxon>
    </lineage>
</organism>
<comment type="caution">
    <text evidence="2">The sequence shown here is derived from an EMBL/GenBank/DDBJ whole genome shotgun (WGS) entry which is preliminary data.</text>
</comment>
<name>A0A2C6KHI5_9APIC</name>
<feature type="compositionally biased region" description="Acidic residues" evidence="1">
    <location>
        <begin position="989"/>
        <end position="1000"/>
    </location>
</feature>
<dbReference type="OrthoDB" id="332137at2759"/>
<feature type="region of interest" description="Disordered" evidence="1">
    <location>
        <begin position="1523"/>
        <end position="1557"/>
    </location>
</feature>
<feature type="region of interest" description="Disordered" evidence="1">
    <location>
        <begin position="89"/>
        <end position="152"/>
    </location>
</feature>